<dbReference type="InterPro" id="IPR013783">
    <property type="entry name" value="Ig-like_fold"/>
</dbReference>
<dbReference type="InterPro" id="IPR036881">
    <property type="entry name" value="Glyco_hydro_3_C_sf"/>
</dbReference>
<evidence type="ECO:0000259" key="3">
    <source>
        <dbReference type="SMART" id="SM01217"/>
    </source>
</evidence>
<evidence type="ECO:0000313" key="4">
    <source>
        <dbReference type="EMBL" id="MFB9768768.1"/>
    </source>
</evidence>
<dbReference type="Pfam" id="PF14310">
    <property type="entry name" value="Fn3-like"/>
    <property type="match status" value="1"/>
</dbReference>
<dbReference type="PANTHER" id="PTHR42715">
    <property type="entry name" value="BETA-GLUCOSIDASE"/>
    <property type="match status" value="1"/>
</dbReference>
<accession>A0ABV5WS26</accession>
<dbReference type="InterPro" id="IPR001764">
    <property type="entry name" value="Glyco_hydro_3_N"/>
</dbReference>
<dbReference type="Gene3D" id="3.40.50.1700">
    <property type="entry name" value="Glycoside hydrolase family 3 C-terminal domain"/>
    <property type="match status" value="1"/>
</dbReference>
<dbReference type="Pfam" id="PF00933">
    <property type="entry name" value="Glyco_hydro_3"/>
    <property type="match status" value="1"/>
</dbReference>
<dbReference type="Gene3D" id="3.20.20.300">
    <property type="entry name" value="Glycoside hydrolase, family 3, N-terminal domain"/>
    <property type="match status" value="1"/>
</dbReference>
<dbReference type="InterPro" id="IPR002772">
    <property type="entry name" value="Glyco_hydro_3_C"/>
</dbReference>
<dbReference type="InterPro" id="IPR036962">
    <property type="entry name" value="Glyco_hydro_3_N_sf"/>
</dbReference>
<protein>
    <submittedName>
        <fullName evidence="4">Glycoside hydrolase family 3 C-terminal domain-containing protein</fullName>
    </submittedName>
</protein>
<dbReference type="RefSeq" id="WP_225424380.1">
    <property type="nucleotide sequence ID" value="NZ_BJEA01000007.1"/>
</dbReference>
<reference evidence="4 5" key="1">
    <citation type="submission" date="2024-09" db="EMBL/GenBank/DDBJ databases">
        <authorList>
            <person name="Sun Q."/>
            <person name="Mori K."/>
        </authorList>
    </citation>
    <scope>NUCLEOTIDE SEQUENCE [LARGE SCALE GENOMIC DNA]</scope>
    <source>
        <strain evidence="4 5">TBRC 4576</strain>
    </source>
</reference>
<comment type="caution">
    <text evidence="4">The sequence shown here is derived from an EMBL/GenBank/DDBJ whole genome shotgun (WGS) entry which is preliminary data.</text>
</comment>
<dbReference type="GO" id="GO:0016787">
    <property type="term" value="F:hydrolase activity"/>
    <property type="evidence" value="ECO:0007669"/>
    <property type="project" value="UniProtKB-KW"/>
</dbReference>
<organism evidence="4 5">
    <name type="scientific">Lactiplantibacillus modestisalitolerans</name>
    <dbReference type="NCBI Taxonomy" id="1457219"/>
    <lineage>
        <taxon>Bacteria</taxon>
        <taxon>Bacillati</taxon>
        <taxon>Bacillota</taxon>
        <taxon>Bacilli</taxon>
        <taxon>Lactobacillales</taxon>
        <taxon>Lactobacillaceae</taxon>
        <taxon>Lactiplantibacillus</taxon>
    </lineage>
</organism>
<dbReference type="PRINTS" id="PR00133">
    <property type="entry name" value="GLHYDRLASE3"/>
</dbReference>
<dbReference type="InterPro" id="IPR026891">
    <property type="entry name" value="Fn3-like"/>
</dbReference>
<dbReference type="Gene3D" id="2.60.40.10">
    <property type="entry name" value="Immunoglobulins"/>
    <property type="match status" value="1"/>
</dbReference>
<gene>
    <name evidence="4" type="ORF">ACFFLI_02630</name>
</gene>
<dbReference type="InterPro" id="IPR050288">
    <property type="entry name" value="Cellulose_deg_GH3"/>
</dbReference>
<dbReference type="Pfam" id="PF01915">
    <property type="entry name" value="Glyco_hydro_3_C"/>
    <property type="match status" value="1"/>
</dbReference>
<evidence type="ECO:0000313" key="5">
    <source>
        <dbReference type="Proteomes" id="UP001589691"/>
    </source>
</evidence>
<dbReference type="InterPro" id="IPR017853">
    <property type="entry name" value="GH"/>
</dbReference>
<keyword evidence="5" id="KW-1185">Reference proteome</keyword>
<dbReference type="Proteomes" id="UP001589691">
    <property type="component" value="Unassembled WGS sequence"/>
</dbReference>
<comment type="similarity">
    <text evidence="1">Belongs to the glycosyl hydrolase 3 family.</text>
</comment>
<dbReference type="PANTHER" id="PTHR42715:SF10">
    <property type="entry name" value="BETA-GLUCOSIDASE"/>
    <property type="match status" value="1"/>
</dbReference>
<feature type="domain" description="Fibronectin type III-like" evidence="3">
    <location>
        <begin position="322"/>
        <end position="393"/>
    </location>
</feature>
<evidence type="ECO:0000256" key="1">
    <source>
        <dbReference type="ARBA" id="ARBA00005336"/>
    </source>
</evidence>
<dbReference type="SMART" id="SM01217">
    <property type="entry name" value="Fn3_like"/>
    <property type="match status" value="1"/>
</dbReference>
<sequence>MMRFTTNAVADFEREHQRILRQGSPESMVLLKNDGILPLQSVQKVALYGSGARETIKGGTGSGDVNVRHFVTVEEGLENAGLTITTKQWLSDYGKLKKQDTDDYYGKLQAQAEKDGLNPMLAMMGKMPLEPDYDLKLTSDQPADVAVYVLARNSGEGSDRHPGAGDLQLTTTEKRDILALAAQYQQFVLVLNVGGMVDIAPVADAVPAVLLLSQLGMETGSALADVLLGESYPSGKLTATWAPIDRYSSTANFGNMDSTEYKEGVYVGYRYFDSMNITPAYPFGFGLGYTNFKLAAQPVELNHDQVQLAVDVDNVGKLAGKEVVQVYVSKPHGTVDVPYQELVAYAKTPELAAGEHAQVKLQFALKDLAVYFTSKAQMMLPAGDYVIRVGNSSRNTHVVAKLHLDQATVTAQYQHVGGETHFTDFVPATQAYSYAAEATELEQAPVIEIDPAAIETVSVQYSKQDQPELPAGERVDWPTFTDGKHSLTDFVAGLSNAELARIAVGHYVDTQDADDPNVIGSAGTTVAGSAGETTHVLDSLGLPTLIMADGPAGLRLSPKYTETADGQVQSLTSSFAGMAGADATEATVKADQPTFYQYCTAIPIGTAIAQSWNVDLAQAYGDLVGEEMALFNVDIWLAPALNIQRSPLDGRDFEYYSEDPLVAGLNAAAITRGVQSHPGKATTIKHFVANNQETNRQASNSVINERPLREIYLKGFEIAVKTAQPHTIMSSYNLLNGVHVPNRFDIMTNVLRDEWGFKGFAMTDWFTTGGVDMSGGQAKYAPTSAAGEIVAGNDLTMPGTPADTKAILAACKAGRVSRGQLQANALRILKVVYALSQY</sequence>
<dbReference type="EMBL" id="JBHLZY010000005">
    <property type="protein sequence ID" value="MFB9768768.1"/>
    <property type="molecule type" value="Genomic_DNA"/>
</dbReference>
<name>A0ABV5WS26_9LACO</name>
<keyword evidence="2 4" id="KW-0378">Hydrolase</keyword>
<dbReference type="SUPFAM" id="SSF52279">
    <property type="entry name" value="Beta-D-glucan exohydrolase, C-terminal domain"/>
    <property type="match status" value="1"/>
</dbReference>
<proteinExistence type="inferred from homology"/>
<dbReference type="SUPFAM" id="SSF51445">
    <property type="entry name" value="(Trans)glycosidases"/>
    <property type="match status" value="1"/>
</dbReference>
<evidence type="ECO:0000256" key="2">
    <source>
        <dbReference type="ARBA" id="ARBA00022801"/>
    </source>
</evidence>